<sequence>MNGSAEWKPFPKWRTWHFLWRETPHTDINKSSVQEIQGCPRDQDNRFDTHDPVSGGQDHNPFLAGRKELFIFRTQFFKRAIVCLVTGESEDSESVIWHAAKNRIG</sequence>
<accession>A0A8X6UCI8</accession>
<name>A0A8X6UCI8_NEPPI</name>
<evidence type="ECO:0000313" key="3">
    <source>
        <dbReference type="Proteomes" id="UP000887013"/>
    </source>
</evidence>
<protein>
    <submittedName>
        <fullName evidence="2">Uncharacterized protein</fullName>
    </submittedName>
</protein>
<reference evidence="2" key="1">
    <citation type="submission" date="2020-08" db="EMBL/GenBank/DDBJ databases">
        <title>Multicomponent nature underlies the extraordinary mechanical properties of spider dragline silk.</title>
        <authorList>
            <person name="Kono N."/>
            <person name="Nakamura H."/>
            <person name="Mori M."/>
            <person name="Yoshida Y."/>
            <person name="Ohtoshi R."/>
            <person name="Malay A.D."/>
            <person name="Moran D.A.P."/>
            <person name="Tomita M."/>
            <person name="Numata K."/>
            <person name="Arakawa K."/>
        </authorList>
    </citation>
    <scope>NUCLEOTIDE SEQUENCE</scope>
</reference>
<feature type="compositionally biased region" description="Basic and acidic residues" evidence="1">
    <location>
        <begin position="41"/>
        <end position="51"/>
    </location>
</feature>
<evidence type="ECO:0000256" key="1">
    <source>
        <dbReference type="SAM" id="MobiDB-lite"/>
    </source>
</evidence>
<dbReference type="OrthoDB" id="6424120at2759"/>
<gene>
    <name evidence="2" type="ORF">NPIL_78591</name>
</gene>
<organism evidence="2 3">
    <name type="scientific">Nephila pilipes</name>
    <name type="common">Giant wood spider</name>
    <name type="synonym">Nephila maculata</name>
    <dbReference type="NCBI Taxonomy" id="299642"/>
    <lineage>
        <taxon>Eukaryota</taxon>
        <taxon>Metazoa</taxon>
        <taxon>Ecdysozoa</taxon>
        <taxon>Arthropoda</taxon>
        <taxon>Chelicerata</taxon>
        <taxon>Arachnida</taxon>
        <taxon>Araneae</taxon>
        <taxon>Araneomorphae</taxon>
        <taxon>Entelegynae</taxon>
        <taxon>Araneoidea</taxon>
        <taxon>Nephilidae</taxon>
        <taxon>Nephila</taxon>
    </lineage>
</organism>
<keyword evidence="3" id="KW-1185">Reference proteome</keyword>
<evidence type="ECO:0000313" key="2">
    <source>
        <dbReference type="EMBL" id="GFU03683.1"/>
    </source>
</evidence>
<dbReference type="EMBL" id="BMAW01027736">
    <property type="protein sequence ID" value="GFU03683.1"/>
    <property type="molecule type" value="Genomic_DNA"/>
</dbReference>
<feature type="region of interest" description="Disordered" evidence="1">
    <location>
        <begin position="40"/>
        <end position="60"/>
    </location>
</feature>
<proteinExistence type="predicted"/>
<dbReference type="AlphaFoldDB" id="A0A8X6UCI8"/>
<comment type="caution">
    <text evidence="2">The sequence shown here is derived from an EMBL/GenBank/DDBJ whole genome shotgun (WGS) entry which is preliminary data.</text>
</comment>
<dbReference type="Proteomes" id="UP000887013">
    <property type="component" value="Unassembled WGS sequence"/>
</dbReference>